<organism evidence="12 13">
    <name type="scientific">Aspergillus nomiae NRRL (strain ATCC 15546 / NRRL 13137 / CBS 260.88 / M93)</name>
    <dbReference type="NCBI Taxonomy" id="1509407"/>
    <lineage>
        <taxon>Eukaryota</taxon>
        <taxon>Fungi</taxon>
        <taxon>Dikarya</taxon>
        <taxon>Ascomycota</taxon>
        <taxon>Pezizomycotina</taxon>
        <taxon>Eurotiomycetes</taxon>
        <taxon>Eurotiomycetidae</taxon>
        <taxon>Eurotiales</taxon>
        <taxon>Aspergillaceae</taxon>
        <taxon>Aspergillus</taxon>
        <taxon>Aspergillus subgen. Circumdati</taxon>
    </lineage>
</organism>
<evidence type="ECO:0000313" key="13">
    <source>
        <dbReference type="Proteomes" id="UP000037505"/>
    </source>
</evidence>
<dbReference type="GO" id="GO:0031201">
    <property type="term" value="C:SNARE complex"/>
    <property type="evidence" value="ECO:0007669"/>
    <property type="project" value="TreeGrafter"/>
</dbReference>
<dbReference type="Pfam" id="PF09753">
    <property type="entry name" value="Use1"/>
    <property type="match status" value="1"/>
</dbReference>
<evidence type="ECO:0000256" key="3">
    <source>
        <dbReference type="ARBA" id="ARBA00022448"/>
    </source>
</evidence>
<keyword evidence="9 11" id="KW-0472">Membrane</keyword>
<evidence type="ECO:0000256" key="7">
    <source>
        <dbReference type="ARBA" id="ARBA00022927"/>
    </source>
</evidence>
<keyword evidence="13" id="KW-1185">Reference proteome</keyword>
<evidence type="ECO:0000313" key="12">
    <source>
        <dbReference type="EMBL" id="KNG81555.1"/>
    </source>
</evidence>
<feature type="compositionally biased region" description="Low complexity" evidence="10">
    <location>
        <begin position="184"/>
        <end position="206"/>
    </location>
</feature>
<feature type="compositionally biased region" description="Acidic residues" evidence="10">
    <location>
        <begin position="124"/>
        <end position="138"/>
    </location>
</feature>
<dbReference type="GO" id="GO:0005789">
    <property type="term" value="C:endoplasmic reticulum membrane"/>
    <property type="evidence" value="ECO:0007669"/>
    <property type="project" value="UniProtKB-SubCell"/>
</dbReference>
<evidence type="ECO:0000256" key="6">
    <source>
        <dbReference type="ARBA" id="ARBA00022892"/>
    </source>
</evidence>
<dbReference type="GO" id="GO:0005484">
    <property type="term" value="F:SNAP receptor activity"/>
    <property type="evidence" value="ECO:0007669"/>
    <property type="project" value="TreeGrafter"/>
</dbReference>
<comment type="caution">
    <text evidence="12">The sequence shown here is derived from an EMBL/GenBank/DDBJ whole genome shotgun (WGS) entry which is preliminary data.</text>
</comment>
<evidence type="ECO:0000256" key="4">
    <source>
        <dbReference type="ARBA" id="ARBA00022692"/>
    </source>
</evidence>
<dbReference type="InterPro" id="IPR019150">
    <property type="entry name" value="Vesicle_transport_protein_Use1"/>
</dbReference>
<dbReference type="CDD" id="cd15860">
    <property type="entry name" value="SNARE_USE1"/>
    <property type="match status" value="1"/>
</dbReference>
<evidence type="ECO:0000256" key="11">
    <source>
        <dbReference type="SAM" id="Phobius"/>
    </source>
</evidence>
<keyword evidence="3" id="KW-0813">Transport</keyword>
<dbReference type="Proteomes" id="UP000037505">
    <property type="component" value="Unassembled WGS sequence"/>
</dbReference>
<dbReference type="RefSeq" id="XP_015402478.1">
    <property type="nucleotide sequence ID" value="XM_015555671.1"/>
</dbReference>
<comment type="similarity">
    <text evidence="2">Belongs to the USE1 family.</text>
</comment>
<dbReference type="GO" id="GO:0015031">
    <property type="term" value="P:protein transport"/>
    <property type="evidence" value="ECO:0007669"/>
    <property type="project" value="UniProtKB-KW"/>
</dbReference>
<dbReference type="PANTHER" id="PTHR13050:SF7">
    <property type="entry name" value="VESICLE TRANSPORT PROTEIN USE1"/>
    <property type="match status" value="1"/>
</dbReference>
<gene>
    <name evidence="12" type="ORF">ANOM_010415</name>
</gene>
<feature type="region of interest" description="Disordered" evidence="10">
    <location>
        <begin position="180"/>
        <end position="256"/>
    </location>
</feature>
<keyword evidence="5" id="KW-0256">Endoplasmic reticulum</keyword>
<evidence type="ECO:0000256" key="9">
    <source>
        <dbReference type="ARBA" id="ARBA00023136"/>
    </source>
</evidence>
<protein>
    <submittedName>
        <fullName evidence="12">Synaptobrevin</fullName>
    </submittedName>
</protein>
<dbReference type="STRING" id="1509407.A0A0L1IQC6"/>
<feature type="transmembrane region" description="Helical" evidence="11">
    <location>
        <begin position="321"/>
        <end position="344"/>
    </location>
</feature>
<sequence>MTITTYPGALTSDPNLANLSLSRLLARLEHNLLSSSADLKPLRRSEYQRMRVGANIEYARATLQELERSLPQIKPVDRRHEIQSDITRDRQTLKRLQSVLDQLNAEAEMKLSAKDGQGLPDAEGIYEDEDEESVDGEDLLGTPEEGSTPDEGREIDTLGEETAAQEETKTIPGQISESLSHEMAAPTATSDATATATTASPTPTSTLRNRHNGPTDLPATATGSSLHEYNTAQQSSSSTAKIQSTEETLDTHRREQEDITNSLLSLATQLKSSSQAFQSSLESEKSVLARAVEGLDRTTGNMEAAERRMGMLRRMTEGKGWWGRMMLYAWIFGLWVVAVLIVFIGPKLRF</sequence>
<keyword evidence="8 11" id="KW-1133">Transmembrane helix</keyword>
<feature type="compositionally biased region" description="Polar residues" evidence="10">
    <location>
        <begin position="221"/>
        <end position="246"/>
    </location>
</feature>
<keyword evidence="7" id="KW-0653">Protein transport</keyword>
<dbReference type="PANTHER" id="PTHR13050">
    <property type="entry name" value="USE1-LIKE PROTEIN"/>
    <property type="match status" value="1"/>
</dbReference>
<dbReference type="OrthoDB" id="3231855at2759"/>
<evidence type="ECO:0000256" key="10">
    <source>
        <dbReference type="SAM" id="MobiDB-lite"/>
    </source>
</evidence>
<keyword evidence="6" id="KW-0931">ER-Golgi transport</keyword>
<evidence type="ECO:0000256" key="5">
    <source>
        <dbReference type="ARBA" id="ARBA00022824"/>
    </source>
</evidence>
<evidence type="ECO:0000256" key="1">
    <source>
        <dbReference type="ARBA" id="ARBA00004163"/>
    </source>
</evidence>
<comment type="subcellular location">
    <subcellularLocation>
        <location evidence="1">Endoplasmic reticulum membrane</location>
        <topology evidence="1">Single-pass type IV membrane protein</topology>
    </subcellularLocation>
</comment>
<evidence type="ECO:0000256" key="2">
    <source>
        <dbReference type="ARBA" id="ARBA00007891"/>
    </source>
</evidence>
<dbReference type="GeneID" id="26812219"/>
<evidence type="ECO:0000256" key="8">
    <source>
        <dbReference type="ARBA" id="ARBA00022989"/>
    </source>
</evidence>
<dbReference type="EMBL" id="JNOM01000434">
    <property type="protein sequence ID" value="KNG81555.1"/>
    <property type="molecule type" value="Genomic_DNA"/>
</dbReference>
<keyword evidence="4 11" id="KW-0812">Transmembrane</keyword>
<dbReference type="AlphaFoldDB" id="A0A0L1IQC6"/>
<feature type="region of interest" description="Disordered" evidence="10">
    <location>
        <begin position="111"/>
        <end position="154"/>
    </location>
</feature>
<dbReference type="GO" id="GO:0006890">
    <property type="term" value="P:retrograde vesicle-mediated transport, Golgi to endoplasmic reticulum"/>
    <property type="evidence" value="ECO:0007669"/>
    <property type="project" value="TreeGrafter"/>
</dbReference>
<reference evidence="12 13" key="1">
    <citation type="submission" date="2014-06" db="EMBL/GenBank/DDBJ databases">
        <title>The Genome of the Aflatoxigenic Filamentous Fungus Aspergillus nomius.</title>
        <authorList>
            <person name="Moore M.G."/>
            <person name="Shannon B.M."/>
            <person name="Brian M.M."/>
        </authorList>
    </citation>
    <scope>NUCLEOTIDE SEQUENCE [LARGE SCALE GENOMIC DNA]</scope>
    <source>
        <strain evidence="12 13">NRRL 13137</strain>
    </source>
</reference>
<accession>A0A0L1IQC6</accession>
<proteinExistence type="inferred from homology"/>
<name>A0A0L1IQC6_ASPN3</name>